<dbReference type="EMBL" id="JAQJAN010000008">
    <property type="protein sequence ID" value="KAJ5724632.1"/>
    <property type="molecule type" value="Genomic_DNA"/>
</dbReference>
<comment type="caution">
    <text evidence="1">The sequence shown here is derived from an EMBL/GenBank/DDBJ whole genome shotgun (WGS) entry which is preliminary data.</text>
</comment>
<gene>
    <name evidence="1" type="ORF">N7493_006360</name>
</gene>
<protein>
    <recommendedName>
        <fullName evidence="3">Transcription factor domain-containing protein</fullName>
    </recommendedName>
</protein>
<dbReference type="AlphaFoldDB" id="A0AAD6HKN0"/>
<organism evidence="1 2">
    <name type="scientific">Penicillium malachiteum</name>
    <dbReference type="NCBI Taxonomy" id="1324776"/>
    <lineage>
        <taxon>Eukaryota</taxon>
        <taxon>Fungi</taxon>
        <taxon>Dikarya</taxon>
        <taxon>Ascomycota</taxon>
        <taxon>Pezizomycotina</taxon>
        <taxon>Eurotiomycetes</taxon>
        <taxon>Eurotiomycetidae</taxon>
        <taxon>Eurotiales</taxon>
        <taxon>Aspergillaceae</taxon>
        <taxon>Penicillium</taxon>
    </lineage>
</organism>
<accession>A0AAD6HKN0</accession>
<keyword evidence="2" id="KW-1185">Reference proteome</keyword>
<proteinExistence type="predicted"/>
<dbReference type="PANTHER" id="PTHR47431">
    <property type="entry name" value="ZN(II)2CYS6 TRANSCRIPTION FACTOR (EUROFUNG)-RELATED"/>
    <property type="match status" value="1"/>
</dbReference>
<evidence type="ECO:0000313" key="1">
    <source>
        <dbReference type="EMBL" id="KAJ5724632.1"/>
    </source>
</evidence>
<reference evidence="1" key="1">
    <citation type="journal article" date="2023" name="IMA Fungus">
        <title>Comparative genomic study of the Penicillium genus elucidates a diverse pangenome and 15 lateral gene transfer events.</title>
        <authorList>
            <person name="Petersen C."/>
            <person name="Sorensen T."/>
            <person name="Nielsen M.R."/>
            <person name="Sondergaard T.E."/>
            <person name="Sorensen J.L."/>
            <person name="Fitzpatrick D.A."/>
            <person name="Frisvad J.C."/>
            <person name="Nielsen K.L."/>
        </authorList>
    </citation>
    <scope>NUCLEOTIDE SEQUENCE</scope>
    <source>
        <strain evidence="1">IBT 17514</strain>
    </source>
</reference>
<reference evidence="1" key="2">
    <citation type="submission" date="2023-01" db="EMBL/GenBank/DDBJ databases">
        <authorList>
            <person name="Petersen C."/>
        </authorList>
    </citation>
    <scope>NUCLEOTIDE SEQUENCE</scope>
    <source>
        <strain evidence="1">IBT 17514</strain>
    </source>
</reference>
<dbReference type="PANTHER" id="PTHR47431:SF1">
    <property type="entry name" value="ZN(II)2CYS6 TRANSCRIPTION FACTOR (EUROFUNG)"/>
    <property type="match status" value="1"/>
</dbReference>
<evidence type="ECO:0008006" key="3">
    <source>
        <dbReference type="Google" id="ProtNLM"/>
    </source>
</evidence>
<dbReference type="Proteomes" id="UP001215712">
    <property type="component" value="Unassembled WGS sequence"/>
</dbReference>
<feature type="non-terminal residue" evidence="1">
    <location>
        <position position="1"/>
    </location>
</feature>
<dbReference type="CDD" id="cd12148">
    <property type="entry name" value="fungal_TF_MHR"/>
    <property type="match status" value="1"/>
</dbReference>
<name>A0AAD6HKN0_9EURO</name>
<sequence>NPAEEDYAGNLKNIRNDPAPQLRIYTSEQDMYHTSADQPYTSLTYSYQCHGSQLKCHRSVPPLILASILSHTSDFCHLGINSTTWYPNPYSTPSIRQRRVHAHLYAEAAFSEVDNEIDGISATCSHPRTDGSMEMDSHLKAQLGPIIALVLLSVYEYCRRGNISRMRSRANQAVTAAMDLSLHHLGPGATETQLRTWWSAMLVLYLSSIDQQVSPIISLNDPRITTPFPELGNATEVFCALPWNLQLEAEKSILMISERYAMFLEKYCDLTAIKDKAEGIADLGLTSTGDFAASFPFTEQESSVMCLKSSLVIARALENLPLRSAPTPYILPYFVCAAMQSAYVLLTSYYRIRAALESGHLSLYYYLLNCPEPDSETQDAERLIRELRQGMEPIIGALKLAQMFEGVGGMSQEILIAYQAAILID</sequence>
<evidence type="ECO:0000313" key="2">
    <source>
        <dbReference type="Proteomes" id="UP001215712"/>
    </source>
</evidence>